<proteinExistence type="predicted"/>
<evidence type="ECO:0000313" key="2">
    <source>
        <dbReference type="Proteomes" id="UP000034487"/>
    </source>
</evidence>
<protein>
    <submittedName>
        <fullName evidence="1">Uncharacterized protein</fullName>
    </submittedName>
</protein>
<accession>A0A0G1QE84</accession>
<dbReference type="EMBL" id="LCMV01000029">
    <property type="protein sequence ID" value="KKU43331.1"/>
    <property type="molecule type" value="Genomic_DNA"/>
</dbReference>
<dbReference type="Proteomes" id="UP000034487">
    <property type="component" value="Unassembled WGS sequence"/>
</dbReference>
<comment type="caution">
    <text evidence="1">The sequence shown here is derived from an EMBL/GenBank/DDBJ whole genome shotgun (WGS) entry which is preliminary data.</text>
</comment>
<dbReference type="AlphaFoldDB" id="A0A0G1QE84"/>
<gene>
    <name evidence="1" type="ORF">UX60_C0029G0008</name>
</gene>
<evidence type="ECO:0000313" key="1">
    <source>
        <dbReference type="EMBL" id="KKU43331.1"/>
    </source>
</evidence>
<name>A0A0G1QE84_9BACT</name>
<organism evidence="1 2">
    <name type="scientific">Berkelbacteria bacterium GW2011_GWA2_46_7</name>
    <dbReference type="NCBI Taxonomy" id="1618335"/>
    <lineage>
        <taxon>Bacteria</taxon>
        <taxon>Candidatus Berkelbacteria</taxon>
    </lineage>
</organism>
<sequence length="135" mass="15478">MAVEAIYSNPSIEVARPLPEPVQPGVKEWAKGAFESISNHAKELIEPSLEAINQIRQEYAQKRGLARLNFALFDQISELDADRDELKILSQKIEVAKKDRWFWEQEAGILQKTMDGRQTTIERLLEERAKWTGAN</sequence>
<reference evidence="1 2" key="1">
    <citation type="journal article" date="2015" name="Nature">
        <title>rRNA introns, odd ribosomes, and small enigmatic genomes across a large radiation of phyla.</title>
        <authorList>
            <person name="Brown C.T."/>
            <person name="Hug L.A."/>
            <person name="Thomas B.C."/>
            <person name="Sharon I."/>
            <person name="Castelle C.J."/>
            <person name="Singh A."/>
            <person name="Wilkins M.J."/>
            <person name="Williams K.H."/>
            <person name="Banfield J.F."/>
        </authorList>
    </citation>
    <scope>NUCLEOTIDE SEQUENCE [LARGE SCALE GENOMIC DNA]</scope>
</reference>